<evidence type="ECO:0000256" key="1">
    <source>
        <dbReference type="ARBA" id="ARBA00009441"/>
    </source>
</evidence>
<organism evidence="11 12">
    <name type="scientific">Gonium pectorale</name>
    <name type="common">Green alga</name>
    <dbReference type="NCBI Taxonomy" id="33097"/>
    <lineage>
        <taxon>Eukaryota</taxon>
        <taxon>Viridiplantae</taxon>
        <taxon>Chlorophyta</taxon>
        <taxon>core chlorophytes</taxon>
        <taxon>Chlorophyceae</taxon>
        <taxon>CS clade</taxon>
        <taxon>Chlamydomonadales</taxon>
        <taxon>Volvocaceae</taxon>
        <taxon>Gonium</taxon>
    </lineage>
</organism>
<dbReference type="PANTHER" id="PTHR11059:SF0">
    <property type="entry name" value="DNA REPAIR PROTEIN RECN"/>
    <property type="match status" value="1"/>
</dbReference>
<dbReference type="InterPro" id="IPR004604">
    <property type="entry name" value="DNA_recomb/repair_RecN"/>
</dbReference>
<feature type="compositionally biased region" description="Low complexity" evidence="9">
    <location>
        <begin position="57"/>
        <end position="72"/>
    </location>
</feature>
<evidence type="ECO:0000313" key="12">
    <source>
        <dbReference type="Proteomes" id="UP000075714"/>
    </source>
</evidence>
<dbReference type="GO" id="GO:0005524">
    <property type="term" value="F:ATP binding"/>
    <property type="evidence" value="ECO:0007669"/>
    <property type="project" value="UniProtKB-KW"/>
</dbReference>
<keyword evidence="8" id="KW-0175">Coiled coil</keyword>
<dbReference type="GO" id="GO:0006310">
    <property type="term" value="P:DNA recombination"/>
    <property type="evidence" value="ECO:0007669"/>
    <property type="project" value="InterPro"/>
</dbReference>
<dbReference type="STRING" id="33097.A0A150GV98"/>
<feature type="region of interest" description="Disordered" evidence="9">
    <location>
        <begin position="468"/>
        <end position="488"/>
    </location>
</feature>
<evidence type="ECO:0000256" key="4">
    <source>
        <dbReference type="ARBA" id="ARBA00022763"/>
    </source>
</evidence>
<keyword evidence="4" id="KW-0227">DNA damage</keyword>
<evidence type="ECO:0000313" key="11">
    <source>
        <dbReference type="EMBL" id="KXZ53683.1"/>
    </source>
</evidence>
<gene>
    <name evidence="11" type="ORF">GPECTOR_6g600</name>
</gene>
<feature type="region of interest" description="Disordered" evidence="9">
    <location>
        <begin position="820"/>
        <end position="848"/>
    </location>
</feature>
<dbReference type="GO" id="GO:0006302">
    <property type="term" value="P:double-strand break repair"/>
    <property type="evidence" value="ECO:0007669"/>
    <property type="project" value="InterPro"/>
</dbReference>
<evidence type="ECO:0000256" key="8">
    <source>
        <dbReference type="SAM" id="Coils"/>
    </source>
</evidence>
<dbReference type="InterPro" id="IPR027417">
    <property type="entry name" value="P-loop_NTPase"/>
</dbReference>
<comment type="caution">
    <text evidence="11">The sequence shown here is derived from an EMBL/GenBank/DDBJ whole genome shotgun (WGS) entry which is preliminary data.</text>
</comment>
<reference evidence="12" key="1">
    <citation type="journal article" date="2016" name="Nat. Commun.">
        <title>The Gonium pectorale genome demonstrates co-option of cell cycle regulation during the evolution of multicellularity.</title>
        <authorList>
            <person name="Hanschen E.R."/>
            <person name="Marriage T.N."/>
            <person name="Ferris P.J."/>
            <person name="Hamaji T."/>
            <person name="Toyoda A."/>
            <person name="Fujiyama A."/>
            <person name="Neme R."/>
            <person name="Noguchi H."/>
            <person name="Minakuchi Y."/>
            <person name="Suzuki M."/>
            <person name="Kawai-Toyooka H."/>
            <person name="Smith D.R."/>
            <person name="Sparks H."/>
            <person name="Anderson J."/>
            <person name="Bakaric R."/>
            <person name="Luria V."/>
            <person name="Karger A."/>
            <person name="Kirschner M.W."/>
            <person name="Durand P.M."/>
            <person name="Michod R.E."/>
            <person name="Nozaki H."/>
            <person name="Olson B.J."/>
        </authorList>
    </citation>
    <scope>NUCLEOTIDE SEQUENCE [LARGE SCALE GENOMIC DNA]</scope>
    <source>
        <strain evidence="12">NIES-2863</strain>
    </source>
</reference>
<keyword evidence="5" id="KW-0067">ATP-binding</keyword>
<keyword evidence="3" id="KW-0547">Nucleotide-binding</keyword>
<evidence type="ECO:0000256" key="7">
    <source>
        <dbReference type="ARBA" id="ARBA00033408"/>
    </source>
</evidence>
<accession>A0A150GV98</accession>
<dbReference type="AlphaFoldDB" id="A0A150GV98"/>
<dbReference type="InterPro" id="IPR038729">
    <property type="entry name" value="Rad50/SbcC_AAA"/>
</dbReference>
<feature type="compositionally biased region" description="Pro residues" evidence="9">
    <location>
        <begin position="43"/>
        <end position="56"/>
    </location>
</feature>
<dbReference type="PANTHER" id="PTHR11059">
    <property type="entry name" value="DNA REPAIR PROTEIN RECN"/>
    <property type="match status" value="1"/>
</dbReference>
<evidence type="ECO:0000256" key="9">
    <source>
        <dbReference type="SAM" id="MobiDB-lite"/>
    </source>
</evidence>
<feature type="compositionally biased region" description="Low complexity" evidence="9">
    <location>
        <begin position="1"/>
        <end position="23"/>
    </location>
</feature>
<feature type="domain" description="Rad50/SbcC-type AAA" evidence="10">
    <location>
        <begin position="149"/>
        <end position="195"/>
    </location>
</feature>
<name>A0A150GV98_GONPE</name>
<feature type="region of interest" description="Disordered" evidence="9">
    <location>
        <begin position="1"/>
        <end position="143"/>
    </location>
</feature>
<dbReference type="Proteomes" id="UP000075714">
    <property type="component" value="Unassembled WGS sequence"/>
</dbReference>
<feature type="compositionally biased region" description="Low complexity" evidence="9">
    <location>
        <begin position="115"/>
        <end position="133"/>
    </location>
</feature>
<evidence type="ECO:0000259" key="10">
    <source>
        <dbReference type="Pfam" id="PF13476"/>
    </source>
</evidence>
<keyword evidence="12" id="KW-1185">Reference proteome</keyword>
<feature type="coiled-coil region" evidence="8">
    <location>
        <begin position="493"/>
        <end position="548"/>
    </location>
</feature>
<dbReference type="OrthoDB" id="1938215at2759"/>
<protein>
    <recommendedName>
        <fullName evidence="2">DNA repair protein RecN</fullName>
    </recommendedName>
    <alternativeName>
        <fullName evidence="7">Recombination protein N</fullName>
    </alternativeName>
</protein>
<sequence length="1232" mass="122798">MRGAGTAPLAASAAPRAGAFGPGNSHSAPVDAAAPRSRRSPSPSRPPPLALPPPAAAGPGSTGSTAGATASRPGGGGPTAPSFPSSSSVTAAPPSQPPASGVPSLSFSHDGFLKQQRASSAAASQALQAQQGLTAGGDGGSSERTRLERLHVRDFALVSEQTVELGPGITVITGESGSGKSVLVEAFSQLLGAAAPQECVRAPAEVAVIEGTFVLGEEQRAAVAQLLAACGLPARALPLPAGEGGSGNGSGAAPRLTVRREISVAPGGGLRSRVSLNGSASSLRVLRELGALLVDTNGQHSATSLREPDTQLELLDRIAGTSPLADAYGAALASLRSLEGRLDELDELDDEEERGRMQRLVDAVAKLRVEPGEERELRSMLKRMEARRSAVEQCGLVRMALCGEGGAGGVTDALRTIEAQLNAILATEEANRAAAAKAKGKDASAAAAGGAEGGAAGAEDVAPGAAGGFDGAAAAGDEEDDEAAEAAGGARMMEEALERVAAAKDLLASAEGMVRSYARRYTFSQADHDATAERLARLERLMKQASAAGFGPGGGGGRGGGRITCTEELLAAAEECSAKLAAYYEMEGQREGWEAELDELAATLRGLALQLTVRRRAAAAALRSSVEACLRELAMGGSRFDVRIGWAEERLAPGAGPDAGEGLYIGEEEAEEAGVADLGGGTYVMGPRGLDQVEFLLAAGPAEPLRPLAAVASGGESARLMLALKAAPGQAAAAAAAAGGGVDTAAPSYSAGSGGGANVPIMILDELDSGIGSRLGSAVGSILARMAAPGSGAVSQILCVTHLPQVACYAAQHLKVQKELTPEPAPGPQPHGQPLQPGPPPGGRVTTTFRPLVGVQERCEEVAAMLGLDTSVAAEMLRTAQAQVAAMYPPGSVSQELLAPPAPPSSGLAGTAAAARASAVQRSGDAAAAATAADVVVASPFNIVVAPSITPNAVLAPVGLPPVAAAAGEGGSDAEEEEAELRAALMAGVEAAAMEHLARMQAQAAAAAEAAAAAAALVATSDAAGGGAATAAGVAEGVAEGAAGAAGDEGLAADELYEAAAAAAAVAAAVEQPGSDGEDAGRFQATAGAQLAGASGVAVRPSGPYTGVAASSGDDSDPAAAAAAARREDPGRPSAESSYDPYEAEEPPQQHDVPYDAPYTSASQAYDAMNEGHTVPVGGSGGRFVVVPRGHEREYDNMFHTITSFSREDYAGEAMKSCEWTLWQALRDTGLA</sequence>
<feature type="compositionally biased region" description="Low complexity" evidence="9">
    <location>
        <begin position="79"/>
        <end position="104"/>
    </location>
</feature>
<evidence type="ECO:0000256" key="2">
    <source>
        <dbReference type="ARBA" id="ARBA00021315"/>
    </source>
</evidence>
<dbReference type="SUPFAM" id="SSF52540">
    <property type="entry name" value="P-loop containing nucleoside triphosphate hydrolases"/>
    <property type="match status" value="1"/>
</dbReference>
<feature type="compositionally biased region" description="Pro residues" evidence="9">
    <location>
        <begin position="823"/>
        <end position="842"/>
    </location>
</feature>
<comment type="similarity">
    <text evidence="1">Belongs to the RecN family.</text>
</comment>
<feature type="region of interest" description="Disordered" evidence="9">
    <location>
        <begin position="1105"/>
        <end position="1157"/>
    </location>
</feature>
<proteinExistence type="inferred from homology"/>
<dbReference type="Gene3D" id="3.40.50.300">
    <property type="entry name" value="P-loop containing nucleotide triphosphate hydrolases"/>
    <property type="match status" value="2"/>
</dbReference>
<dbReference type="Pfam" id="PF13476">
    <property type="entry name" value="AAA_23"/>
    <property type="match status" value="1"/>
</dbReference>
<evidence type="ECO:0000256" key="5">
    <source>
        <dbReference type="ARBA" id="ARBA00022840"/>
    </source>
</evidence>
<feature type="compositionally biased region" description="Low complexity" evidence="9">
    <location>
        <begin position="1107"/>
        <end position="1124"/>
    </location>
</feature>
<dbReference type="GO" id="GO:0016887">
    <property type="term" value="F:ATP hydrolysis activity"/>
    <property type="evidence" value="ECO:0007669"/>
    <property type="project" value="InterPro"/>
</dbReference>
<dbReference type="EMBL" id="LSYV01000007">
    <property type="protein sequence ID" value="KXZ53683.1"/>
    <property type="molecule type" value="Genomic_DNA"/>
</dbReference>
<evidence type="ECO:0000256" key="3">
    <source>
        <dbReference type="ARBA" id="ARBA00022741"/>
    </source>
</evidence>
<evidence type="ECO:0000256" key="6">
    <source>
        <dbReference type="ARBA" id="ARBA00023204"/>
    </source>
</evidence>
<keyword evidence="6" id="KW-0234">DNA repair</keyword>